<gene>
    <name evidence="1" type="ORF">E1742_00815</name>
</gene>
<name>A0ABX5S5M4_9BURK</name>
<reference evidence="1 2" key="1">
    <citation type="submission" date="2019-03" db="EMBL/GenBank/DDBJ databases">
        <title>Draft Genome Sequences of Six Type Strains of the Genus Massilia.</title>
        <authorList>
            <person name="Miess H."/>
            <person name="Frediansyhah A."/>
            <person name="Gross H."/>
        </authorList>
    </citation>
    <scope>NUCLEOTIDE SEQUENCE [LARGE SCALE GENOMIC DNA]</scope>
    <source>
        <strain evidence="1 2">DSM 17505</strain>
    </source>
</reference>
<accession>A0ABX5S5M4</accession>
<protein>
    <submittedName>
        <fullName evidence="1">Uncharacterized protein</fullName>
    </submittedName>
</protein>
<dbReference type="EMBL" id="CP038026">
    <property type="protein sequence ID" value="QBQ34887.1"/>
    <property type="molecule type" value="Genomic_DNA"/>
</dbReference>
<dbReference type="Proteomes" id="UP000294359">
    <property type="component" value="Chromosome"/>
</dbReference>
<dbReference type="RefSeq" id="WP_134382864.1">
    <property type="nucleotide sequence ID" value="NZ_BMWW01000003.1"/>
</dbReference>
<proteinExistence type="predicted"/>
<organism evidence="1 2">
    <name type="scientific">Pseudoduganella plicata</name>
    <dbReference type="NCBI Taxonomy" id="321984"/>
    <lineage>
        <taxon>Bacteria</taxon>
        <taxon>Pseudomonadati</taxon>
        <taxon>Pseudomonadota</taxon>
        <taxon>Betaproteobacteria</taxon>
        <taxon>Burkholderiales</taxon>
        <taxon>Oxalobacteraceae</taxon>
        <taxon>Telluria group</taxon>
        <taxon>Pseudoduganella</taxon>
    </lineage>
</organism>
<evidence type="ECO:0000313" key="1">
    <source>
        <dbReference type="EMBL" id="QBQ34887.1"/>
    </source>
</evidence>
<sequence>MEQILNADLWKNMFVFDLRLNLSPSFHRQCSIRIEGDITGLATFEAGPSGLLPRFDLTLPVAHVNMAALRSSCESILAGWDERWSQFGLDGISIDGVFAFSDSKSQNFSLWSPRAGSAPHTMLTAAFECFPADYCDGKAGYLLESLRSYFDLQSPAVVIGKSPMCLRIAPWTHAKDADEIERTVYSIPDGVDLIVDTSGMERFCGALARILPVRHLVKRKGVVSWKVHSDFLDDLVRAGVAPSLIELVHSVPISPRGEPIVLGSILSLSSDLIPIAKAGNKTELVRAFRKEYPLTVEQASKAAAELMEIIALVPTL</sequence>
<evidence type="ECO:0000313" key="2">
    <source>
        <dbReference type="Proteomes" id="UP000294359"/>
    </source>
</evidence>
<keyword evidence="2" id="KW-1185">Reference proteome</keyword>